<keyword evidence="6" id="KW-0067">ATP-binding</keyword>
<dbReference type="GO" id="GO:0016887">
    <property type="term" value="F:ATP hydrolysis activity"/>
    <property type="evidence" value="ECO:0007669"/>
    <property type="project" value="InterPro"/>
</dbReference>
<reference evidence="10 11" key="1">
    <citation type="submission" date="2020-01" db="EMBL/GenBank/DDBJ databases">
        <authorList>
            <person name="Gulvik C.A."/>
            <person name="Batra D.G."/>
        </authorList>
    </citation>
    <scope>NUCLEOTIDE SEQUENCE [LARGE SCALE GENOMIC DNA]</scope>
    <source>
        <strain evidence="10 11">W9323</strain>
    </source>
</reference>
<dbReference type="Gene3D" id="3.40.50.300">
    <property type="entry name" value="P-loop containing nucleotide triphosphate hydrolases"/>
    <property type="match status" value="1"/>
</dbReference>
<dbReference type="PROSITE" id="PS00211">
    <property type="entry name" value="ABC_TRANSPORTER_1"/>
    <property type="match status" value="1"/>
</dbReference>
<dbReference type="InterPro" id="IPR030947">
    <property type="entry name" value="EcfA_1"/>
</dbReference>
<dbReference type="EMBL" id="CP048104">
    <property type="protein sequence ID" value="QKG85569.1"/>
    <property type="molecule type" value="Genomic_DNA"/>
</dbReference>
<dbReference type="PROSITE" id="PS50893">
    <property type="entry name" value="ABC_TRANSPORTER_2"/>
    <property type="match status" value="1"/>
</dbReference>
<gene>
    <name evidence="10" type="ORF">GXN76_14700</name>
</gene>
<keyword evidence="4" id="KW-1003">Cell membrane</keyword>
<dbReference type="InterPro" id="IPR003439">
    <property type="entry name" value="ABC_transporter-like_ATP-bd"/>
</dbReference>
<evidence type="ECO:0000256" key="8">
    <source>
        <dbReference type="ARBA" id="ARBA00023136"/>
    </source>
</evidence>
<dbReference type="GO" id="GO:0005524">
    <property type="term" value="F:ATP binding"/>
    <property type="evidence" value="ECO:0007669"/>
    <property type="project" value="UniProtKB-KW"/>
</dbReference>
<dbReference type="SMART" id="SM00382">
    <property type="entry name" value="AAA"/>
    <property type="match status" value="1"/>
</dbReference>
<proteinExistence type="inferred from homology"/>
<dbReference type="Proteomes" id="UP000503088">
    <property type="component" value="Chromosome"/>
</dbReference>
<dbReference type="GO" id="GO:0043190">
    <property type="term" value="C:ATP-binding cassette (ABC) transporter complex"/>
    <property type="evidence" value="ECO:0007669"/>
    <property type="project" value="TreeGrafter"/>
</dbReference>
<evidence type="ECO:0000256" key="2">
    <source>
        <dbReference type="ARBA" id="ARBA00005417"/>
    </source>
</evidence>
<dbReference type="FunFam" id="3.40.50.300:FF:000224">
    <property type="entry name" value="Energy-coupling factor transporter ATP-binding protein EcfA"/>
    <property type="match status" value="1"/>
</dbReference>
<dbReference type="InterPro" id="IPR050095">
    <property type="entry name" value="ECF_ABC_transporter_ATP-bd"/>
</dbReference>
<keyword evidence="5" id="KW-0547">Nucleotide-binding</keyword>
<keyword evidence="11" id="KW-1185">Reference proteome</keyword>
<dbReference type="PANTHER" id="PTHR43553">
    <property type="entry name" value="HEAVY METAL TRANSPORTER"/>
    <property type="match status" value="1"/>
</dbReference>
<evidence type="ECO:0000256" key="5">
    <source>
        <dbReference type="ARBA" id="ARBA00022741"/>
    </source>
</evidence>
<dbReference type="Pfam" id="PF00005">
    <property type="entry name" value="ABC_tran"/>
    <property type="match status" value="1"/>
</dbReference>
<name>A0A7D3XPE4_9BACL</name>
<dbReference type="InterPro" id="IPR027417">
    <property type="entry name" value="P-loop_NTPase"/>
</dbReference>
<dbReference type="RefSeq" id="WP_173224341.1">
    <property type="nucleotide sequence ID" value="NZ_CP048104.1"/>
</dbReference>
<dbReference type="GO" id="GO:0042626">
    <property type="term" value="F:ATPase-coupled transmembrane transporter activity"/>
    <property type="evidence" value="ECO:0007669"/>
    <property type="project" value="TreeGrafter"/>
</dbReference>
<sequence>MKPLIELEEVGFHYSPEPIQGEWALNGVDLQVHPGEYLAIMGPNGSGKSTLAKMLNGLLIPSKGHVKVGGMDTQSEEIWEIRRMVGMVFQNPDNQIVGTTVRDDVAFGMENMGIPRDDMLQRIKEVLDQVGLSSMEETSPHHLSGGQKQRLAIASVMAMKPQAVVFDEATSMLDPSGRHEVIQAIRDLKEQGTAVIHITHSAEEAMQADRLIVMAQGTILLEGVPEQVFQQSDVLRRWSLELPFHIELSDRLLRRGLPLPGVASNSDRLVEDLWVLLSKD</sequence>
<evidence type="ECO:0000256" key="4">
    <source>
        <dbReference type="ARBA" id="ARBA00022475"/>
    </source>
</evidence>
<dbReference type="CDD" id="cd03225">
    <property type="entry name" value="ABC_cobalt_CbiO_domain1"/>
    <property type="match status" value="1"/>
</dbReference>
<evidence type="ECO:0000313" key="10">
    <source>
        <dbReference type="EMBL" id="QKG85569.1"/>
    </source>
</evidence>
<dbReference type="NCBIfam" id="NF010167">
    <property type="entry name" value="PRK13648.1"/>
    <property type="match status" value="1"/>
</dbReference>
<protein>
    <submittedName>
        <fullName evidence="10">Energy-coupling factor transporter ATPase</fullName>
    </submittedName>
</protein>
<keyword evidence="8" id="KW-0472">Membrane</keyword>
<dbReference type="InterPro" id="IPR015856">
    <property type="entry name" value="ABC_transpr_CbiO/EcfA_su"/>
</dbReference>
<evidence type="ECO:0000256" key="1">
    <source>
        <dbReference type="ARBA" id="ARBA00004202"/>
    </source>
</evidence>
<dbReference type="SUPFAM" id="SSF52540">
    <property type="entry name" value="P-loop containing nucleoside triphosphate hydrolases"/>
    <property type="match status" value="1"/>
</dbReference>
<accession>A0A7D3XPE4</accession>
<evidence type="ECO:0000256" key="7">
    <source>
        <dbReference type="ARBA" id="ARBA00022967"/>
    </source>
</evidence>
<evidence type="ECO:0000313" key="11">
    <source>
        <dbReference type="Proteomes" id="UP000503088"/>
    </source>
</evidence>
<evidence type="ECO:0000259" key="9">
    <source>
        <dbReference type="PROSITE" id="PS50893"/>
    </source>
</evidence>
<dbReference type="GO" id="GO:0015087">
    <property type="term" value="F:cobalt ion transmembrane transporter activity"/>
    <property type="evidence" value="ECO:0007669"/>
    <property type="project" value="UniProtKB-ARBA"/>
</dbReference>
<dbReference type="PANTHER" id="PTHR43553:SF24">
    <property type="entry name" value="ENERGY-COUPLING FACTOR TRANSPORTER ATP-BINDING PROTEIN ECFA1"/>
    <property type="match status" value="1"/>
</dbReference>
<feature type="domain" description="ABC transporter" evidence="9">
    <location>
        <begin position="5"/>
        <end position="241"/>
    </location>
</feature>
<evidence type="ECO:0000256" key="6">
    <source>
        <dbReference type="ARBA" id="ARBA00022840"/>
    </source>
</evidence>
<dbReference type="KEGG" id="kpul:GXN76_14700"/>
<organism evidence="10 11">
    <name type="scientific">Kroppenstedtia pulmonis</name>
    <dbReference type="NCBI Taxonomy" id="1380685"/>
    <lineage>
        <taxon>Bacteria</taxon>
        <taxon>Bacillati</taxon>
        <taxon>Bacillota</taxon>
        <taxon>Bacilli</taxon>
        <taxon>Bacillales</taxon>
        <taxon>Thermoactinomycetaceae</taxon>
        <taxon>Kroppenstedtia</taxon>
    </lineage>
</organism>
<evidence type="ECO:0000256" key="3">
    <source>
        <dbReference type="ARBA" id="ARBA00022448"/>
    </source>
</evidence>
<dbReference type="InterPro" id="IPR003593">
    <property type="entry name" value="AAA+_ATPase"/>
</dbReference>
<dbReference type="InterPro" id="IPR017871">
    <property type="entry name" value="ABC_transporter-like_CS"/>
</dbReference>
<keyword evidence="3" id="KW-0813">Transport</keyword>
<comment type="subcellular location">
    <subcellularLocation>
        <location evidence="1">Cell membrane</location>
        <topology evidence="1">Peripheral membrane protein</topology>
    </subcellularLocation>
</comment>
<dbReference type="AlphaFoldDB" id="A0A7D3XPE4"/>
<comment type="similarity">
    <text evidence="2">Belongs to the ABC transporter superfamily.</text>
</comment>
<dbReference type="NCBIfam" id="TIGR04520">
    <property type="entry name" value="ECF_ATPase_1"/>
    <property type="match status" value="1"/>
</dbReference>
<keyword evidence="7" id="KW-1278">Translocase</keyword>